<comment type="caution">
    <text evidence="1">The sequence shown here is derived from an EMBL/GenBank/DDBJ whole genome shotgun (WGS) entry which is preliminary data.</text>
</comment>
<name>D3BKK6_HETP5</name>
<dbReference type="Proteomes" id="UP000001396">
    <property type="component" value="Unassembled WGS sequence"/>
</dbReference>
<accession>D3BKK6</accession>
<gene>
    <name evidence="1" type="ORF">PPL_09088</name>
</gene>
<dbReference type="EMBL" id="ADBJ01000038">
    <property type="protein sequence ID" value="EFA78436.1"/>
    <property type="molecule type" value="Genomic_DNA"/>
</dbReference>
<dbReference type="RefSeq" id="XP_020430561.1">
    <property type="nucleotide sequence ID" value="XM_020579886.1"/>
</dbReference>
<evidence type="ECO:0000313" key="2">
    <source>
        <dbReference type="Proteomes" id="UP000001396"/>
    </source>
</evidence>
<protein>
    <submittedName>
        <fullName evidence="1">Uncharacterized protein</fullName>
    </submittedName>
</protein>
<keyword evidence="2" id="KW-1185">Reference proteome</keyword>
<sequence length="614" mass="68576">MSKIAGQFLSSFIAWRDAKILAQFPNIAKTDLATLTVPGFLALTTFNPTTKTDFVKQKSEQYFIDICNYFQSDLGLAALGLTRPTLNAELLEMVQDTKVSTFFRNYSRCLLLQTLYNLEEAGSYKSSIRGGRVELELNHIGGSSWFTRINMMLYFIALKELVPAFIPYIYHYATFNGKVRPYMLAAPKVTEWVTAAVTFQLANIDNDNEFDTYRFAELKTKLDLLQPNLILSNDVLTTYIYTTLAFYATGNLINTPLVRSIISATALKILKRIQKNTTHPLLPLIANLKTAFGGTNESVAEKLSNLIFKVALENPAIPNILPTTVDSQATANYINKNLQEPEFDKFKADANFVKLAGGMMNACHVGVLAYGLLNPSFLDSFEIGLLYCPEEPLYVARYDDGLAAKRVYTVMGEFLFEITKHRAVRTDGPNDVLEAFDALVPRILFGDSAKLVRKLIPSLYTLARDINTYMLLTRDKIRRWGSYALTFSEVQDDNITGICKMYSTTSYSSGSTTLTIGASLFGRSMGHYLKAPLIAVINSINNDSVETDPIHDFIQSTGDLRIDYDQENADVSGWESQFESLSLEAQAGINILAAPQLCFNAVMCSFSTRINHLE</sequence>
<reference evidence="1 2" key="1">
    <citation type="journal article" date="2011" name="Genome Res.">
        <title>Phylogeny-wide analysis of social amoeba genomes highlights ancient origins for complex intercellular communication.</title>
        <authorList>
            <person name="Heidel A.J."/>
            <person name="Lawal H.M."/>
            <person name="Felder M."/>
            <person name="Schilde C."/>
            <person name="Helps N.R."/>
            <person name="Tunggal B."/>
            <person name="Rivero F."/>
            <person name="John U."/>
            <person name="Schleicher M."/>
            <person name="Eichinger L."/>
            <person name="Platzer M."/>
            <person name="Noegel A.A."/>
            <person name="Schaap P."/>
            <person name="Gloeckner G."/>
        </authorList>
    </citation>
    <scope>NUCLEOTIDE SEQUENCE [LARGE SCALE GENOMIC DNA]</scope>
    <source>
        <strain evidence="2">ATCC 26659 / Pp 5 / PN500</strain>
    </source>
</reference>
<dbReference type="InParanoid" id="D3BKK6"/>
<dbReference type="GeneID" id="31364564"/>
<proteinExistence type="predicted"/>
<evidence type="ECO:0000313" key="1">
    <source>
        <dbReference type="EMBL" id="EFA78436.1"/>
    </source>
</evidence>
<dbReference type="AlphaFoldDB" id="D3BKK6"/>
<organism evidence="1 2">
    <name type="scientific">Heterostelium pallidum (strain ATCC 26659 / Pp 5 / PN500)</name>
    <name type="common">Cellular slime mold</name>
    <name type="synonym">Polysphondylium pallidum</name>
    <dbReference type="NCBI Taxonomy" id="670386"/>
    <lineage>
        <taxon>Eukaryota</taxon>
        <taxon>Amoebozoa</taxon>
        <taxon>Evosea</taxon>
        <taxon>Eumycetozoa</taxon>
        <taxon>Dictyostelia</taxon>
        <taxon>Acytosteliales</taxon>
        <taxon>Acytosteliaceae</taxon>
        <taxon>Heterostelium</taxon>
    </lineage>
</organism>